<evidence type="ECO:0000259" key="1">
    <source>
        <dbReference type="Pfam" id="PF18050"/>
    </source>
</evidence>
<evidence type="ECO:0000313" key="3">
    <source>
        <dbReference type="Proteomes" id="UP000664807"/>
    </source>
</evidence>
<protein>
    <recommendedName>
        <fullName evidence="1">Cyclophilin-like domain-containing protein</fullName>
    </recommendedName>
</protein>
<feature type="domain" description="Cyclophilin-like" evidence="1">
    <location>
        <begin position="40"/>
        <end position="149"/>
    </location>
</feature>
<keyword evidence="3" id="KW-1185">Reference proteome</keyword>
<reference evidence="2 3" key="1">
    <citation type="submission" date="2021-03" db="EMBL/GenBank/DDBJ databases">
        <title>Muricauda lutimaris sp. nov. and Muricauda ruestringensis sp. nov, two marine members of the Flavobacteriaceae isolated from deep sea sediments of Western Pacific.</title>
        <authorList>
            <person name="Zhao S."/>
            <person name="Liu R."/>
        </authorList>
    </citation>
    <scope>NUCLEOTIDE SEQUENCE [LARGE SCALE GENOMIC DNA]</scope>
    <source>
        <strain evidence="2 3">BC31-3-A3</strain>
    </source>
</reference>
<comment type="caution">
    <text evidence="2">The sequence shown here is derived from an EMBL/GenBank/DDBJ whole genome shotgun (WGS) entry which is preliminary data.</text>
</comment>
<dbReference type="SUPFAM" id="SSF50891">
    <property type="entry name" value="Cyclophilin-like"/>
    <property type="match status" value="1"/>
</dbReference>
<dbReference type="Pfam" id="PF18050">
    <property type="entry name" value="Cyclophil_like2"/>
    <property type="match status" value="1"/>
</dbReference>
<name>A0ABS3FB47_9FLAO</name>
<accession>A0ABS3FB47</accession>
<proteinExistence type="predicted"/>
<gene>
    <name evidence="2" type="ORF">J0654_01905</name>
</gene>
<evidence type="ECO:0000313" key="2">
    <source>
        <dbReference type="EMBL" id="MBO0340374.1"/>
    </source>
</evidence>
<sequence length="153" mass="17176">MKTLMVSASLLLCFTVLWLSGKEMSVEKEELTIKDMKLKISFGDTELTATLYDNPTSRDLTSMLPITTELEDYASNEKIFYPERKLTKDGAPGGYEPSKGDITYYAPWGDVAIFYKDFSYSSGLIALGRIENNGIEKLRSVGSQLVTFELIEE</sequence>
<dbReference type="RefSeq" id="WP_207026080.1">
    <property type="nucleotide sequence ID" value="NZ_JAFLNM010000001.1"/>
</dbReference>
<organism evidence="2 3">
    <name type="scientific">Flagellimonas profundi</name>
    <dbReference type="NCBI Taxonomy" id="2915620"/>
    <lineage>
        <taxon>Bacteria</taxon>
        <taxon>Pseudomonadati</taxon>
        <taxon>Bacteroidota</taxon>
        <taxon>Flavobacteriia</taxon>
        <taxon>Flavobacteriales</taxon>
        <taxon>Flavobacteriaceae</taxon>
        <taxon>Flagellimonas</taxon>
    </lineage>
</organism>
<dbReference type="Proteomes" id="UP000664807">
    <property type="component" value="Unassembled WGS sequence"/>
</dbReference>
<dbReference type="EMBL" id="JAFLNM010000001">
    <property type="protein sequence ID" value="MBO0340374.1"/>
    <property type="molecule type" value="Genomic_DNA"/>
</dbReference>
<dbReference type="InterPro" id="IPR041183">
    <property type="entry name" value="Cyclophilin-like"/>
</dbReference>
<dbReference type="Gene3D" id="2.40.100.20">
    <property type="match status" value="1"/>
</dbReference>
<dbReference type="InterPro" id="IPR029000">
    <property type="entry name" value="Cyclophilin-like_dom_sf"/>
</dbReference>